<sequence>MPGENLVSPEGAMATKLGVAPGMVVSEMGWDDDCDEALRTAVEDLAGAPIVGDDHDDVIDVVMLWYRDGDGDLVDVLMDCIGLLDAHGIIWLFTPKPGREGHVEPEDIADAAPTAGLMDTSSVSASREWQGTRLVAAHTKKR</sequence>
<protein>
    <submittedName>
        <fullName evidence="1">Unannotated protein</fullName>
    </submittedName>
</protein>
<organism evidence="1">
    <name type="scientific">freshwater metagenome</name>
    <dbReference type="NCBI Taxonomy" id="449393"/>
    <lineage>
        <taxon>unclassified sequences</taxon>
        <taxon>metagenomes</taxon>
        <taxon>ecological metagenomes</taxon>
    </lineage>
</organism>
<dbReference type="EMBL" id="CAFBNF010000109">
    <property type="protein sequence ID" value="CAB4944913.1"/>
    <property type="molecule type" value="Genomic_DNA"/>
</dbReference>
<dbReference type="AlphaFoldDB" id="A0A6J7JPH4"/>
<evidence type="ECO:0000313" key="1">
    <source>
        <dbReference type="EMBL" id="CAB4944913.1"/>
    </source>
</evidence>
<dbReference type="InterPro" id="IPR021412">
    <property type="entry name" value="DUF3052"/>
</dbReference>
<proteinExistence type="predicted"/>
<dbReference type="Pfam" id="PF11253">
    <property type="entry name" value="DUF3052"/>
    <property type="match status" value="1"/>
</dbReference>
<accession>A0A6J7JPH4</accession>
<name>A0A6J7JPH4_9ZZZZ</name>
<gene>
    <name evidence="1" type="ORF">UFOPK3773_01068</name>
</gene>
<reference evidence="1" key="1">
    <citation type="submission" date="2020-05" db="EMBL/GenBank/DDBJ databases">
        <authorList>
            <person name="Chiriac C."/>
            <person name="Salcher M."/>
            <person name="Ghai R."/>
            <person name="Kavagutti S V."/>
        </authorList>
    </citation>
    <scope>NUCLEOTIDE SEQUENCE</scope>
</reference>